<dbReference type="OrthoDB" id="215597at2"/>
<feature type="transmembrane region" description="Helical" evidence="1">
    <location>
        <begin position="91"/>
        <end position="110"/>
    </location>
</feature>
<sequence>MRTDLPRYTILRSSALMLSRFCLSAWVGAAALFVVNGIRQVTSPDLDSYTIDLLVPLRFNAYYAFGFALVGAGLIFGLLASPLFSRARTILFTLLLVASLVLMGLDWFRIYQPLLAMITPPGQARPAAFQNLHYLSEIVNTVHVGLAFVAALTFSWPSATCWLHRGELDD</sequence>
<keyword evidence="1" id="KW-0812">Transmembrane</keyword>
<evidence type="ECO:0000256" key="1">
    <source>
        <dbReference type="SAM" id="Phobius"/>
    </source>
</evidence>
<organism evidence="2 3">
    <name type="scientific">Maioricimonas rarisocia</name>
    <dbReference type="NCBI Taxonomy" id="2528026"/>
    <lineage>
        <taxon>Bacteria</taxon>
        <taxon>Pseudomonadati</taxon>
        <taxon>Planctomycetota</taxon>
        <taxon>Planctomycetia</taxon>
        <taxon>Planctomycetales</taxon>
        <taxon>Planctomycetaceae</taxon>
        <taxon>Maioricimonas</taxon>
    </lineage>
</organism>
<evidence type="ECO:0000313" key="2">
    <source>
        <dbReference type="EMBL" id="QDU38432.1"/>
    </source>
</evidence>
<proteinExistence type="predicted"/>
<accession>A0A517Z7G9</accession>
<feature type="transmembrane region" description="Helical" evidence="1">
    <location>
        <begin position="142"/>
        <end position="163"/>
    </location>
</feature>
<reference evidence="2 3" key="1">
    <citation type="submission" date="2019-02" db="EMBL/GenBank/DDBJ databases">
        <title>Deep-cultivation of Planctomycetes and their phenomic and genomic characterization uncovers novel biology.</title>
        <authorList>
            <person name="Wiegand S."/>
            <person name="Jogler M."/>
            <person name="Boedeker C."/>
            <person name="Pinto D."/>
            <person name="Vollmers J."/>
            <person name="Rivas-Marin E."/>
            <person name="Kohn T."/>
            <person name="Peeters S.H."/>
            <person name="Heuer A."/>
            <person name="Rast P."/>
            <person name="Oberbeckmann S."/>
            <person name="Bunk B."/>
            <person name="Jeske O."/>
            <person name="Meyerdierks A."/>
            <person name="Storesund J.E."/>
            <person name="Kallscheuer N."/>
            <person name="Luecker S."/>
            <person name="Lage O.M."/>
            <person name="Pohl T."/>
            <person name="Merkel B.J."/>
            <person name="Hornburger P."/>
            <person name="Mueller R.-W."/>
            <person name="Bruemmer F."/>
            <person name="Labrenz M."/>
            <person name="Spormann A.M."/>
            <person name="Op den Camp H."/>
            <person name="Overmann J."/>
            <person name="Amann R."/>
            <person name="Jetten M.S.M."/>
            <person name="Mascher T."/>
            <person name="Medema M.H."/>
            <person name="Devos D.P."/>
            <person name="Kaster A.-K."/>
            <person name="Ovreas L."/>
            <person name="Rohde M."/>
            <person name="Galperin M.Y."/>
            <person name="Jogler C."/>
        </authorList>
    </citation>
    <scope>NUCLEOTIDE SEQUENCE [LARGE SCALE GENOMIC DNA]</scope>
    <source>
        <strain evidence="2 3">Mal4</strain>
    </source>
</reference>
<name>A0A517Z7G9_9PLAN</name>
<keyword evidence="1" id="KW-1133">Transmembrane helix</keyword>
<keyword evidence="3" id="KW-1185">Reference proteome</keyword>
<gene>
    <name evidence="2" type="ORF">Mal4_27590</name>
</gene>
<dbReference type="AlphaFoldDB" id="A0A517Z7G9"/>
<feature type="transmembrane region" description="Helical" evidence="1">
    <location>
        <begin position="61"/>
        <end position="84"/>
    </location>
</feature>
<dbReference type="KEGG" id="mri:Mal4_27590"/>
<dbReference type="Proteomes" id="UP000320496">
    <property type="component" value="Chromosome"/>
</dbReference>
<protein>
    <recommendedName>
        <fullName evidence="4">DUF4149 domain-containing protein</fullName>
    </recommendedName>
</protein>
<dbReference type="EMBL" id="CP036275">
    <property type="protein sequence ID" value="QDU38432.1"/>
    <property type="molecule type" value="Genomic_DNA"/>
</dbReference>
<evidence type="ECO:0000313" key="3">
    <source>
        <dbReference type="Proteomes" id="UP000320496"/>
    </source>
</evidence>
<evidence type="ECO:0008006" key="4">
    <source>
        <dbReference type="Google" id="ProtNLM"/>
    </source>
</evidence>
<keyword evidence="1" id="KW-0472">Membrane</keyword>
<dbReference type="RefSeq" id="WP_145369715.1">
    <property type="nucleotide sequence ID" value="NZ_CP036275.1"/>
</dbReference>